<keyword evidence="2" id="KW-0732">Signal</keyword>
<dbReference type="Proteomes" id="UP001235343">
    <property type="component" value="Unassembled WGS sequence"/>
</dbReference>
<feature type="chain" id="PRO_5046783596" evidence="2">
    <location>
        <begin position="27"/>
        <end position="55"/>
    </location>
</feature>
<feature type="compositionally biased region" description="Acidic residues" evidence="1">
    <location>
        <begin position="29"/>
        <end position="55"/>
    </location>
</feature>
<accession>A0ABT7L3D9</accession>
<feature type="region of interest" description="Disordered" evidence="1">
    <location>
        <begin position="25"/>
        <end position="55"/>
    </location>
</feature>
<reference evidence="3 4" key="1">
    <citation type="submission" date="2023-06" db="EMBL/GenBank/DDBJ databases">
        <title>Aquibacillus rhizosphaerae LR5S19.</title>
        <authorList>
            <person name="Sun J.-Q."/>
        </authorList>
    </citation>
    <scope>NUCLEOTIDE SEQUENCE [LARGE SCALE GENOMIC DNA]</scope>
    <source>
        <strain evidence="3 4">LR5S19</strain>
    </source>
</reference>
<comment type="caution">
    <text evidence="3">The sequence shown here is derived from an EMBL/GenBank/DDBJ whole genome shotgun (WGS) entry which is preliminary data.</text>
</comment>
<dbReference type="EMBL" id="JASTZU010000027">
    <property type="protein sequence ID" value="MDL4840376.1"/>
    <property type="molecule type" value="Genomic_DNA"/>
</dbReference>
<evidence type="ECO:0000256" key="1">
    <source>
        <dbReference type="SAM" id="MobiDB-lite"/>
    </source>
</evidence>
<dbReference type="RefSeq" id="WP_285931405.1">
    <property type="nucleotide sequence ID" value="NZ_JASTZU010000027.1"/>
</dbReference>
<organism evidence="3 4">
    <name type="scientific">Aquibacillus rhizosphaerae</name>
    <dbReference type="NCBI Taxonomy" id="3051431"/>
    <lineage>
        <taxon>Bacteria</taxon>
        <taxon>Bacillati</taxon>
        <taxon>Bacillota</taxon>
        <taxon>Bacilli</taxon>
        <taxon>Bacillales</taxon>
        <taxon>Bacillaceae</taxon>
        <taxon>Aquibacillus</taxon>
    </lineage>
</organism>
<proteinExistence type="predicted"/>
<keyword evidence="4" id="KW-1185">Reference proteome</keyword>
<protein>
    <submittedName>
        <fullName evidence="3">Uncharacterized protein</fullName>
    </submittedName>
</protein>
<sequence length="55" mass="5948">MKELTKFKKGLLALLTVFMVSGIVTGCSGDEDTDTDGEDTETEENSDEGTEESED</sequence>
<feature type="signal peptide" evidence="2">
    <location>
        <begin position="1"/>
        <end position="26"/>
    </location>
</feature>
<gene>
    <name evidence="3" type="ORF">QQS35_07955</name>
</gene>
<name>A0ABT7L3D9_9BACI</name>
<evidence type="ECO:0000256" key="2">
    <source>
        <dbReference type="SAM" id="SignalP"/>
    </source>
</evidence>
<dbReference type="PROSITE" id="PS51257">
    <property type="entry name" value="PROKAR_LIPOPROTEIN"/>
    <property type="match status" value="1"/>
</dbReference>
<evidence type="ECO:0000313" key="4">
    <source>
        <dbReference type="Proteomes" id="UP001235343"/>
    </source>
</evidence>
<evidence type="ECO:0000313" key="3">
    <source>
        <dbReference type="EMBL" id="MDL4840376.1"/>
    </source>
</evidence>